<dbReference type="Pfam" id="PF13240">
    <property type="entry name" value="Zn_Ribbon_1"/>
    <property type="match status" value="1"/>
</dbReference>
<dbReference type="Pfam" id="PF13646">
    <property type="entry name" value="HEAT_2"/>
    <property type="match status" value="1"/>
</dbReference>
<dbReference type="InterPro" id="IPR016024">
    <property type="entry name" value="ARM-type_fold"/>
</dbReference>
<dbReference type="InterPro" id="IPR026870">
    <property type="entry name" value="Zinc_ribbon_dom"/>
</dbReference>
<organism evidence="2">
    <name type="scientific">Rhodothermus marinus</name>
    <name type="common">Rhodothermus obamensis</name>
    <dbReference type="NCBI Taxonomy" id="29549"/>
    <lineage>
        <taxon>Bacteria</taxon>
        <taxon>Pseudomonadati</taxon>
        <taxon>Rhodothermota</taxon>
        <taxon>Rhodothermia</taxon>
        <taxon>Rhodothermales</taxon>
        <taxon>Rhodothermaceae</taxon>
        <taxon>Rhodothermus</taxon>
    </lineage>
</organism>
<dbReference type="InterPro" id="IPR011989">
    <property type="entry name" value="ARM-like"/>
</dbReference>
<comment type="caution">
    <text evidence="2">The sequence shown here is derived from an EMBL/GenBank/DDBJ whole genome shotgun (WGS) entry which is preliminary data.</text>
</comment>
<evidence type="ECO:0000259" key="1">
    <source>
        <dbReference type="Pfam" id="PF13240"/>
    </source>
</evidence>
<evidence type="ECO:0000313" key="2">
    <source>
        <dbReference type="EMBL" id="HER96648.1"/>
    </source>
</evidence>
<proteinExistence type="predicted"/>
<feature type="domain" description="Zinc-ribbon" evidence="1">
    <location>
        <begin position="5"/>
        <end position="27"/>
    </location>
</feature>
<reference evidence="2" key="1">
    <citation type="journal article" date="2020" name="mSystems">
        <title>Genome- and Community-Level Interaction Insights into Carbon Utilization and Element Cycling Functions of Hydrothermarchaeota in Hydrothermal Sediment.</title>
        <authorList>
            <person name="Zhou Z."/>
            <person name="Liu Y."/>
            <person name="Xu W."/>
            <person name="Pan J."/>
            <person name="Luo Z.H."/>
            <person name="Li M."/>
        </authorList>
    </citation>
    <scope>NUCLEOTIDE SEQUENCE [LARGE SCALE GENOMIC DNA]</scope>
    <source>
        <strain evidence="2">SpSt-143</strain>
    </source>
</reference>
<dbReference type="AlphaFoldDB" id="A0A7V2B1N6"/>
<accession>A0A7V2B1N6</accession>
<dbReference type="Gene3D" id="1.25.10.10">
    <property type="entry name" value="Leucine-rich Repeat Variant"/>
    <property type="match status" value="1"/>
</dbReference>
<dbReference type="EMBL" id="DSGB01000006">
    <property type="protein sequence ID" value="HER96648.1"/>
    <property type="molecule type" value="Genomic_DNA"/>
</dbReference>
<dbReference type="SUPFAM" id="SSF48371">
    <property type="entry name" value="ARM repeat"/>
    <property type="match status" value="1"/>
</dbReference>
<sequence>MVTFFCPYCWKEVPAEAIVCPHCGAKLEAFAQVPYEEKLLHALAHPVRESRLLAIRLLGQIQSRAALPHFKQLLWSETDVYILQEVLLALERLATDESRTLLADAAARHPLPLVRHWAQQLLAKPH</sequence>
<name>A0A7V2B1N6_RHOMR</name>
<gene>
    <name evidence="2" type="ORF">ENO59_09055</name>
</gene>
<protein>
    <submittedName>
        <fullName evidence="2">HEAT repeat domain-containing protein</fullName>
    </submittedName>
</protein>